<organism evidence="2 3">
    <name type="scientific">Amphritea atlantica</name>
    <dbReference type="NCBI Taxonomy" id="355243"/>
    <lineage>
        <taxon>Bacteria</taxon>
        <taxon>Pseudomonadati</taxon>
        <taxon>Pseudomonadota</taxon>
        <taxon>Gammaproteobacteria</taxon>
        <taxon>Oceanospirillales</taxon>
        <taxon>Oceanospirillaceae</taxon>
        <taxon>Amphritea</taxon>
    </lineage>
</organism>
<dbReference type="AlphaFoldDB" id="A0A1H9IJL5"/>
<dbReference type="RefSeq" id="WP_091358894.1">
    <property type="nucleotide sequence ID" value="NZ_AP025284.1"/>
</dbReference>
<name>A0A1H9IJL5_9GAMM</name>
<dbReference type="EMBL" id="FOGB01000007">
    <property type="protein sequence ID" value="SEQ74719.1"/>
    <property type="molecule type" value="Genomic_DNA"/>
</dbReference>
<accession>A0A1H9IJL5</accession>
<feature type="domain" description="PilZ" evidence="1">
    <location>
        <begin position="14"/>
        <end position="104"/>
    </location>
</feature>
<evidence type="ECO:0000259" key="1">
    <source>
        <dbReference type="Pfam" id="PF07238"/>
    </source>
</evidence>
<sequence>MSVVPRMSHGILSLAIETKEDLYKSYMPFIKNGGLFIPTTRTYQLGEEVFMLLSLIDEDDKIPVTGKVVWVTPRAAQGGRVPGIGIQLSQDDATLISKIETYIATLMNSGRRTNTM</sequence>
<dbReference type="Pfam" id="PF07238">
    <property type="entry name" value="PilZ"/>
    <property type="match status" value="1"/>
</dbReference>
<dbReference type="OrthoDB" id="5296245at2"/>
<evidence type="ECO:0000313" key="3">
    <source>
        <dbReference type="Proteomes" id="UP000198749"/>
    </source>
</evidence>
<keyword evidence="3" id="KW-1185">Reference proteome</keyword>
<dbReference type="STRING" id="355243.SAMN03080615_02597"/>
<reference evidence="3" key="1">
    <citation type="submission" date="2016-10" db="EMBL/GenBank/DDBJ databases">
        <authorList>
            <person name="Varghese N."/>
            <person name="Submissions S."/>
        </authorList>
    </citation>
    <scope>NUCLEOTIDE SEQUENCE [LARGE SCALE GENOMIC DNA]</scope>
    <source>
        <strain evidence="3">DSM 18887</strain>
    </source>
</reference>
<dbReference type="InterPro" id="IPR009875">
    <property type="entry name" value="PilZ_domain"/>
</dbReference>
<proteinExistence type="predicted"/>
<dbReference type="Proteomes" id="UP000198749">
    <property type="component" value="Unassembled WGS sequence"/>
</dbReference>
<dbReference type="GO" id="GO:0035438">
    <property type="term" value="F:cyclic-di-GMP binding"/>
    <property type="evidence" value="ECO:0007669"/>
    <property type="project" value="InterPro"/>
</dbReference>
<evidence type="ECO:0000313" key="2">
    <source>
        <dbReference type="EMBL" id="SEQ74719.1"/>
    </source>
</evidence>
<dbReference type="Gene3D" id="2.40.10.220">
    <property type="entry name" value="predicted glycosyltransferase like domains"/>
    <property type="match status" value="1"/>
</dbReference>
<gene>
    <name evidence="2" type="ORF">SAMN03080615_02597</name>
</gene>
<protein>
    <submittedName>
        <fullName evidence="2">Type IV pilus assembly protein PilZ</fullName>
    </submittedName>
</protein>